<organism evidence="2">
    <name type="scientific">Solanum chacoense</name>
    <name type="common">Chaco potato</name>
    <dbReference type="NCBI Taxonomy" id="4108"/>
    <lineage>
        <taxon>Eukaryota</taxon>
        <taxon>Viridiplantae</taxon>
        <taxon>Streptophyta</taxon>
        <taxon>Embryophyta</taxon>
        <taxon>Tracheophyta</taxon>
        <taxon>Spermatophyta</taxon>
        <taxon>Magnoliopsida</taxon>
        <taxon>eudicotyledons</taxon>
        <taxon>Gunneridae</taxon>
        <taxon>Pentapetalae</taxon>
        <taxon>asterids</taxon>
        <taxon>lamiids</taxon>
        <taxon>Solanales</taxon>
        <taxon>Solanaceae</taxon>
        <taxon>Solanoideae</taxon>
        <taxon>Solaneae</taxon>
        <taxon>Solanum</taxon>
    </lineage>
</organism>
<name>A0A0V0GM84_SOLCH</name>
<evidence type="ECO:0000313" key="2">
    <source>
        <dbReference type="EMBL" id="JAP08855.1"/>
    </source>
</evidence>
<protein>
    <submittedName>
        <fullName evidence="2">Putative ovule protein</fullName>
    </submittedName>
</protein>
<dbReference type="AlphaFoldDB" id="A0A0V0GM84"/>
<feature type="non-terminal residue" evidence="2">
    <location>
        <position position="1"/>
    </location>
</feature>
<proteinExistence type="predicted"/>
<dbReference type="EMBL" id="GEDG01036149">
    <property type="protein sequence ID" value="JAP08855.1"/>
    <property type="molecule type" value="Transcribed_RNA"/>
</dbReference>
<feature type="signal peptide" evidence="1">
    <location>
        <begin position="1"/>
        <end position="25"/>
    </location>
</feature>
<keyword evidence="1" id="KW-0732">Signal</keyword>
<reference evidence="2" key="1">
    <citation type="submission" date="2015-12" db="EMBL/GenBank/DDBJ databases">
        <title>Gene expression during late stages of embryo sac development: a critical building block for successful pollen-pistil interactions.</title>
        <authorList>
            <person name="Liu Y."/>
            <person name="Joly V."/>
            <person name="Sabar M."/>
            <person name="Matton D.P."/>
        </authorList>
    </citation>
    <scope>NUCLEOTIDE SEQUENCE</scope>
</reference>
<accession>A0A0V0GM84</accession>
<evidence type="ECO:0000256" key="1">
    <source>
        <dbReference type="SAM" id="SignalP"/>
    </source>
</evidence>
<sequence>PSASSLAITLFIAFAIASLFTPSLAVLFHCIEPTPAPVLITSVTNFSLQNCSANTGHVTIGTPADIPSSVEFHPQ</sequence>
<feature type="chain" id="PRO_5006865436" evidence="1">
    <location>
        <begin position="26"/>
        <end position="75"/>
    </location>
</feature>